<name>A0A9W7DQ83_9STRA</name>
<organism evidence="1 2">
    <name type="scientific">Triparma laevis f. inornata</name>
    <dbReference type="NCBI Taxonomy" id="1714386"/>
    <lineage>
        <taxon>Eukaryota</taxon>
        <taxon>Sar</taxon>
        <taxon>Stramenopiles</taxon>
        <taxon>Ochrophyta</taxon>
        <taxon>Bolidophyceae</taxon>
        <taxon>Parmales</taxon>
        <taxon>Triparmaceae</taxon>
        <taxon>Triparma</taxon>
    </lineage>
</organism>
<accession>A0A9W7DQ83</accession>
<dbReference type="EMBL" id="BLQM01000019">
    <property type="protein sequence ID" value="GMH51243.1"/>
    <property type="molecule type" value="Genomic_DNA"/>
</dbReference>
<comment type="caution">
    <text evidence="1">The sequence shown here is derived from an EMBL/GenBank/DDBJ whole genome shotgun (WGS) entry which is preliminary data.</text>
</comment>
<evidence type="ECO:0000313" key="2">
    <source>
        <dbReference type="Proteomes" id="UP001162640"/>
    </source>
</evidence>
<proteinExistence type="predicted"/>
<evidence type="ECO:0000313" key="1">
    <source>
        <dbReference type="EMBL" id="GMH51243.1"/>
    </source>
</evidence>
<gene>
    <name evidence="1" type="ORF">TL16_g00971</name>
</gene>
<reference evidence="2" key="1">
    <citation type="journal article" date="2023" name="Commun. Biol.">
        <title>Genome analysis of Parmales, the sister group of diatoms, reveals the evolutionary specialization of diatoms from phago-mixotrophs to photoautotrophs.</title>
        <authorList>
            <person name="Ban H."/>
            <person name="Sato S."/>
            <person name="Yoshikawa S."/>
            <person name="Yamada K."/>
            <person name="Nakamura Y."/>
            <person name="Ichinomiya M."/>
            <person name="Sato N."/>
            <person name="Blanc-Mathieu R."/>
            <person name="Endo H."/>
            <person name="Kuwata A."/>
            <person name="Ogata H."/>
        </authorList>
    </citation>
    <scope>NUCLEOTIDE SEQUENCE [LARGE SCALE GENOMIC DNA]</scope>
</reference>
<protein>
    <submittedName>
        <fullName evidence="1">Uncharacterized protein</fullName>
    </submittedName>
</protein>
<dbReference type="AlphaFoldDB" id="A0A9W7DQ83"/>
<sequence>MKKVCRYALFINAKNAPTKKSKVAPKTGVQVFNNDITVLPKVPLAKSKNRIKFRPMRGRKILIVKYNPPTY</sequence>
<dbReference type="Proteomes" id="UP001162640">
    <property type="component" value="Unassembled WGS sequence"/>
</dbReference>